<keyword evidence="1" id="KW-1133">Transmembrane helix</keyword>
<feature type="transmembrane region" description="Helical" evidence="1">
    <location>
        <begin position="137"/>
        <end position="158"/>
    </location>
</feature>
<feature type="transmembrane region" description="Helical" evidence="1">
    <location>
        <begin position="315"/>
        <end position="334"/>
    </location>
</feature>
<gene>
    <name evidence="2" type="ORF">DW921_06470</name>
</gene>
<feature type="transmembrane region" description="Helical" evidence="1">
    <location>
        <begin position="346"/>
        <end position="363"/>
    </location>
</feature>
<feature type="transmembrane region" description="Helical" evidence="1">
    <location>
        <begin position="84"/>
        <end position="102"/>
    </location>
</feature>
<reference evidence="2 3" key="1">
    <citation type="submission" date="2018-08" db="EMBL/GenBank/DDBJ databases">
        <title>A genome reference for cultivated species of the human gut microbiota.</title>
        <authorList>
            <person name="Zou Y."/>
            <person name="Xue W."/>
            <person name="Luo G."/>
        </authorList>
    </citation>
    <scope>NUCLEOTIDE SEQUENCE [LARGE SCALE GENOMIC DNA]</scope>
    <source>
        <strain evidence="2 3">AM42-38</strain>
    </source>
</reference>
<keyword evidence="1" id="KW-0812">Transmembrane</keyword>
<feature type="transmembrane region" description="Helical" evidence="1">
    <location>
        <begin position="21"/>
        <end position="41"/>
    </location>
</feature>
<feature type="transmembrane region" description="Helical" evidence="1">
    <location>
        <begin position="269"/>
        <end position="288"/>
    </location>
</feature>
<proteinExistence type="predicted"/>
<evidence type="ECO:0000313" key="3">
    <source>
        <dbReference type="Proteomes" id="UP000283855"/>
    </source>
</evidence>
<sequence length="399" mass="46309">MFTFLYWKKKIGKNEQLPIDLKRLFYTYFFFQIILLVLSSFNDGLSLSTQVYSFLKFSYLKFGLAFLAFFAIKQIKDIERFNRYLKIMTFFVCIYGIIEYFIHINVYTSIMGKAFPELQEVSEGFHDSERGIISSRILGTFMHALNLGQMLIIFLGYFTIIRKYIGLKIYYVLATFILITITFTGSRSCVLPAYFLYGVCAFVDFRSRIGIFKILLFIGIPILLLLKNITFSEELQSTINSFFFFWSEDKAGESLGGSSVDFREQQWEMVLYILGRNFLLFGRGIGFMSTGDYAQFQEIMAGAESILFTYTMEQGLVGLVAFLILLSCLGMIMAKYSKDTYGRQEILIYIFVLSYMMSLIFTGDRSSSYVFFTLALVYIKSNIIFKESIQHRLKIDTVK</sequence>
<organism evidence="2 3">
    <name type="scientific">Phocaeicola coprophilus</name>
    <dbReference type="NCBI Taxonomy" id="387090"/>
    <lineage>
        <taxon>Bacteria</taxon>
        <taxon>Pseudomonadati</taxon>
        <taxon>Bacteroidota</taxon>
        <taxon>Bacteroidia</taxon>
        <taxon>Bacteroidales</taxon>
        <taxon>Bacteroidaceae</taxon>
        <taxon>Phocaeicola</taxon>
    </lineage>
</organism>
<dbReference type="EMBL" id="QSFT01000010">
    <property type="protein sequence ID" value="RHA76498.1"/>
    <property type="molecule type" value="Genomic_DNA"/>
</dbReference>
<dbReference type="PANTHER" id="PTHR37422:SF13">
    <property type="entry name" value="LIPOPOLYSACCHARIDE BIOSYNTHESIS PROTEIN PA4999-RELATED"/>
    <property type="match status" value="1"/>
</dbReference>
<protein>
    <recommendedName>
        <fullName evidence="4">O-antigen ligase domain-containing protein</fullName>
    </recommendedName>
</protein>
<dbReference type="PANTHER" id="PTHR37422">
    <property type="entry name" value="TEICHURONIC ACID BIOSYNTHESIS PROTEIN TUAE"/>
    <property type="match status" value="1"/>
</dbReference>
<accession>A0A413T1A3</accession>
<feature type="transmembrane region" description="Helical" evidence="1">
    <location>
        <begin position="53"/>
        <end position="72"/>
    </location>
</feature>
<comment type="caution">
    <text evidence="2">The sequence shown here is derived from an EMBL/GenBank/DDBJ whole genome shotgun (WGS) entry which is preliminary data.</text>
</comment>
<dbReference type="Proteomes" id="UP000283855">
    <property type="component" value="Unassembled WGS sequence"/>
</dbReference>
<feature type="transmembrane region" description="Helical" evidence="1">
    <location>
        <begin position="170"/>
        <end position="197"/>
    </location>
</feature>
<feature type="transmembrane region" description="Helical" evidence="1">
    <location>
        <begin position="209"/>
        <end position="226"/>
    </location>
</feature>
<feature type="transmembrane region" description="Helical" evidence="1">
    <location>
        <begin position="369"/>
        <end position="385"/>
    </location>
</feature>
<evidence type="ECO:0000313" key="2">
    <source>
        <dbReference type="EMBL" id="RHA76498.1"/>
    </source>
</evidence>
<keyword evidence="1" id="KW-0472">Membrane</keyword>
<dbReference type="InterPro" id="IPR051533">
    <property type="entry name" value="WaaL-like"/>
</dbReference>
<evidence type="ECO:0000256" key="1">
    <source>
        <dbReference type="SAM" id="Phobius"/>
    </source>
</evidence>
<name>A0A413T1A3_9BACT</name>
<evidence type="ECO:0008006" key="4">
    <source>
        <dbReference type="Google" id="ProtNLM"/>
    </source>
</evidence>
<dbReference type="AlphaFoldDB" id="A0A413T1A3"/>